<dbReference type="EMBL" id="WHJG01000063">
    <property type="protein sequence ID" value="NHZ83802.1"/>
    <property type="molecule type" value="Genomic_DNA"/>
</dbReference>
<keyword evidence="2" id="KW-1185">Reference proteome</keyword>
<organism evidence="1 2">
    <name type="scientific">Massilia frigida</name>
    <dbReference type="NCBI Taxonomy" id="2609281"/>
    <lineage>
        <taxon>Bacteria</taxon>
        <taxon>Pseudomonadati</taxon>
        <taxon>Pseudomonadota</taxon>
        <taxon>Betaproteobacteria</taxon>
        <taxon>Burkholderiales</taxon>
        <taxon>Oxalobacteraceae</taxon>
        <taxon>Telluria group</taxon>
        <taxon>Massilia</taxon>
    </lineage>
</organism>
<gene>
    <name evidence="1" type="ORF">F2P44_31715</name>
</gene>
<dbReference type="InterPro" id="IPR022385">
    <property type="entry name" value="Rhs_assc_core"/>
</dbReference>
<reference evidence="1 2" key="1">
    <citation type="submission" date="2019-10" db="EMBL/GenBank/DDBJ databases">
        <title>Taxonomy of Antarctic Massilia spp.: description of Massilia rubra sp. nov., Massilia aquatica sp. nov., Massilia mucilaginosa sp. nov., Massilia frigida sp. nov. isolated from streams, lakes and regoliths.</title>
        <authorList>
            <person name="Holochova P."/>
            <person name="Sedlacek I."/>
            <person name="Kralova S."/>
            <person name="Maslanova I."/>
            <person name="Busse H.-J."/>
            <person name="Stankova E."/>
            <person name="Vrbovska V."/>
            <person name="Kovarovic V."/>
            <person name="Bartak M."/>
            <person name="Svec P."/>
            <person name="Pantucek R."/>
        </authorList>
    </citation>
    <scope>NUCLEOTIDE SEQUENCE [LARGE SCALE GENOMIC DNA]</scope>
    <source>
        <strain evidence="1 2">CCM 8695</strain>
    </source>
</reference>
<evidence type="ECO:0000313" key="2">
    <source>
        <dbReference type="Proteomes" id="UP000621455"/>
    </source>
</evidence>
<dbReference type="Proteomes" id="UP000621455">
    <property type="component" value="Unassembled WGS sequence"/>
</dbReference>
<name>A0ABX0NF84_9BURK</name>
<dbReference type="Gene3D" id="2.180.10.10">
    <property type="entry name" value="RHS repeat-associated core"/>
    <property type="match status" value="1"/>
</dbReference>
<comment type="caution">
    <text evidence="1">The sequence shown here is derived from an EMBL/GenBank/DDBJ whole genome shotgun (WGS) entry which is preliminary data.</text>
</comment>
<dbReference type="RefSeq" id="WP_167093854.1">
    <property type="nucleotide sequence ID" value="NZ_WHJG01000063.1"/>
</dbReference>
<sequence>MQSDPIGLDGGINTYGYVGGNPLSRIDPLGLAYSCATTGLVTICKNTPPPGLVDPEMQPLPSSQNSSWFTAEIEAAKDRALLIPRIFTAIANVCMSSSRERCEADCDKDDRARVAFCQAMSGMKGRNKQTYSQCMDAADAAHRACYQDCGKE</sequence>
<accession>A0ABX0NF84</accession>
<evidence type="ECO:0000313" key="1">
    <source>
        <dbReference type="EMBL" id="NHZ83802.1"/>
    </source>
</evidence>
<proteinExistence type="predicted"/>
<evidence type="ECO:0008006" key="3">
    <source>
        <dbReference type="Google" id="ProtNLM"/>
    </source>
</evidence>
<protein>
    <recommendedName>
        <fullName evidence="3">RHS repeat-associated core domain-containing protein</fullName>
    </recommendedName>
</protein>
<dbReference type="NCBIfam" id="TIGR03696">
    <property type="entry name" value="Rhs_assc_core"/>
    <property type="match status" value="1"/>
</dbReference>